<evidence type="ECO:0000256" key="1">
    <source>
        <dbReference type="SAM" id="Phobius"/>
    </source>
</evidence>
<accession>A0ABT0A5A9</accession>
<feature type="transmembrane region" description="Helical" evidence="1">
    <location>
        <begin position="79"/>
        <end position="97"/>
    </location>
</feature>
<keyword evidence="1" id="KW-1133">Transmembrane helix</keyword>
<organism evidence="2 3">
    <name type="scientific">Cognatiluteimonas sedimenti</name>
    <dbReference type="NCBI Taxonomy" id="2927791"/>
    <lineage>
        <taxon>Bacteria</taxon>
        <taxon>Pseudomonadati</taxon>
        <taxon>Pseudomonadota</taxon>
        <taxon>Gammaproteobacteria</taxon>
        <taxon>Lysobacterales</taxon>
        <taxon>Lysobacteraceae</taxon>
        <taxon>Cognatiluteimonas</taxon>
    </lineage>
</organism>
<keyword evidence="1" id="KW-0812">Transmembrane</keyword>
<reference evidence="2 3" key="1">
    <citation type="submission" date="2022-03" db="EMBL/GenBank/DDBJ databases">
        <title>Luteimonas soily sp. nov., a novel bacterium isolated from the soil.</title>
        <authorList>
            <person name="Zhang X."/>
        </authorList>
    </citation>
    <scope>NUCLEOTIDE SEQUENCE [LARGE SCALE GENOMIC DNA]</scope>
    <source>
        <strain evidence="2 3">50</strain>
    </source>
</reference>
<dbReference type="RefSeq" id="WP_243321372.1">
    <property type="nucleotide sequence ID" value="NZ_JALGCL010000003.1"/>
</dbReference>
<dbReference type="Proteomes" id="UP001165423">
    <property type="component" value="Unassembled WGS sequence"/>
</dbReference>
<feature type="transmembrane region" description="Helical" evidence="1">
    <location>
        <begin position="12"/>
        <end position="29"/>
    </location>
</feature>
<feature type="transmembrane region" description="Helical" evidence="1">
    <location>
        <begin position="49"/>
        <end position="72"/>
    </location>
</feature>
<name>A0ABT0A5A9_9GAMM</name>
<feature type="transmembrane region" description="Helical" evidence="1">
    <location>
        <begin position="109"/>
        <end position="132"/>
    </location>
</feature>
<sequence>MGIVANRAGPGGLELFHAAVLAGALPLFLAAHLCDHAYSRFHEIQWSNFASWLLIGAMVLATIALACALLGGYRGRQRALYLLLLVATWVVGFFAALQHGRDAWAIMPAAMYLTAAAFLPALLATWLAFAGLRPGGVR</sequence>
<evidence type="ECO:0000313" key="2">
    <source>
        <dbReference type="EMBL" id="MCJ0826146.1"/>
    </source>
</evidence>
<comment type="caution">
    <text evidence="2">The sequence shown here is derived from an EMBL/GenBank/DDBJ whole genome shotgun (WGS) entry which is preliminary data.</text>
</comment>
<dbReference type="EMBL" id="JALGCL010000003">
    <property type="protein sequence ID" value="MCJ0826146.1"/>
    <property type="molecule type" value="Genomic_DNA"/>
</dbReference>
<keyword evidence="3" id="KW-1185">Reference proteome</keyword>
<gene>
    <name evidence="2" type="ORF">MQC88_09330</name>
</gene>
<keyword evidence="1" id="KW-0472">Membrane</keyword>
<proteinExistence type="predicted"/>
<protein>
    <submittedName>
        <fullName evidence="2">Uncharacterized protein</fullName>
    </submittedName>
</protein>
<evidence type="ECO:0000313" key="3">
    <source>
        <dbReference type="Proteomes" id="UP001165423"/>
    </source>
</evidence>